<evidence type="ECO:0000256" key="1">
    <source>
        <dbReference type="SAM" id="SignalP"/>
    </source>
</evidence>
<keyword evidence="1" id="KW-0732">Signal</keyword>
<dbReference type="EMBL" id="JAARLZ010000011">
    <property type="protein sequence ID" value="NII08285.1"/>
    <property type="molecule type" value="Genomic_DNA"/>
</dbReference>
<evidence type="ECO:0008006" key="4">
    <source>
        <dbReference type="Google" id="ProtNLM"/>
    </source>
</evidence>
<organism evidence="2 3">
    <name type="scientific">Luteibacter anthropi</name>
    <dbReference type="NCBI Taxonomy" id="564369"/>
    <lineage>
        <taxon>Bacteria</taxon>
        <taxon>Pseudomonadati</taxon>
        <taxon>Pseudomonadota</taxon>
        <taxon>Gammaproteobacteria</taxon>
        <taxon>Lysobacterales</taxon>
        <taxon>Rhodanobacteraceae</taxon>
        <taxon>Luteibacter</taxon>
    </lineage>
</organism>
<accession>A0A7X5ZK43</accession>
<evidence type="ECO:0000313" key="2">
    <source>
        <dbReference type="EMBL" id="NII08285.1"/>
    </source>
</evidence>
<proteinExistence type="predicted"/>
<sequence length="145" mass="14734">MKWIFAALLAALALAPSLVLADDVRHGVVMQIKPIDNRGDDESDQHKQGRKVGRGVGALLGGLSLGKLGGGVTEQVVARNAADTGDQIGGNVAGQGPSAHYMVSVKMDDGRTVSLVQPGPQVQGLQAGSKVSVTGAGDSAVIRAE</sequence>
<dbReference type="RefSeq" id="WP_166950888.1">
    <property type="nucleotide sequence ID" value="NZ_JAARLZ010000011.1"/>
</dbReference>
<feature type="chain" id="PRO_5030816767" description="Glycine zipper 2TM domain-containing protein" evidence="1">
    <location>
        <begin position="22"/>
        <end position="145"/>
    </location>
</feature>
<feature type="signal peptide" evidence="1">
    <location>
        <begin position="1"/>
        <end position="21"/>
    </location>
</feature>
<gene>
    <name evidence="2" type="ORF">HBF25_18015</name>
</gene>
<reference evidence="2 3" key="1">
    <citation type="submission" date="2020-03" db="EMBL/GenBank/DDBJ databases">
        <authorList>
            <person name="Lai Q."/>
        </authorList>
    </citation>
    <scope>NUCLEOTIDE SEQUENCE [LARGE SCALE GENOMIC DNA]</scope>
    <source>
        <strain evidence="2 3">CCUG 25036</strain>
    </source>
</reference>
<dbReference type="AlphaFoldDB" id="A0A7X5ZK43"/>
<comment type="caution">
    <text evidence="2">The sequence shown here is derived from an EMBL/GenBank/DDBJ whole genome shotgun (WGS) entry which is preliminary data.</text>
</comment>
<keyword evidence="3" id="KW-1185">Reference proteome</keyword>
<dbReference type="Proteomes" id="UP000490980">
    <property type="component" value="Unassembled WGS sequence"/>
</dbReference>
<name>A0A7X5ZK43_9GAMM</name>
<protein>
    <recommendedName>
        <fullName evidence="4">Glycine zipper 2TM domain-containing protein</fullName>
    </recommendedName>
</protein>
<evidence type="ECO:0000313" key="3">
    <source>
        <dbReference type="Proteomes" id="UP000490980"/>
    </source>
</evidence>